<evidence type="ECO:0000259" key="4">
    <source>
        <dbReference type="SMART" id="SM00797"/>
    </source>
</evidence>
<evidence type="ECO:0000256" key="2">
    <source>
        <dbReference type="ARBA" id="ARBA00022801"/>
    </source>
</evidence>
<dbReference type="PANTHER" id="PTHR43309:SF3">
    <property type="entry name" value="5-OXOPROLINASE SUBUNIT C"/>
    <property type="match status" value="1"/>
</dbReference>
<keyword evidence="6" id="KW-1185">Reference proteome</keyword>
<reference evidence="6" key="1">
    <citation type="submission" date="2016-10" db="EMBL/GenBank/DDBJ databases">
        <authorList>
            <person name="Varghese N."/>
            <person name="Submissions S."/>
        </authorList>
    </citation>
    <scope>NUCLEOTIDE SEQUENCE [LARGE SCALE GENOMIC DNA]</scope>
    <source>
        <strain evidence="6">CGMCC 1.11101</strain>
    </source>
</reference>
<evidence type="ECO:0000256" key="1">
    <source>
        <dbReference type="ARBA" id="ARBA00022741"/>
    </source>
</evidence>
<dbReference type="Pfam" id="PF02626">
    <property type="entry name" value="CT_A_B"/>
    <property type="match status" value="1"/>
</dbReference>
<keyword evidence="3" id="KW-0067">ATP-binding</keyword>
<dbReference type="InterPro" id="IPR003778">
    <property type="entry name" value="CT_A_B"/>
</dbReference>
<protein>
    <submittedName>
        <fullName evidence="5">Biotin-dependent carboxylase uncharacterized domain-containing protein</fullName>
    </submittedName>
</protein>
<dbReference type="InterPro" id="IPR052708">
    <property type="entry name" value="PxpC"/>
</dbReference>
<evidence type="ECO:0000313" key="5">
    <source>
        <dbReference type="EMBL" id="SFN92852.1"/>
    </source>
</evidence>
<accession>A0A1I5D0U9</accession>
<keyword evidence="1" id="KW-0547">Nucleotide-binding</keyword>
<dbReference type="SUPFAM" id="SSF50891">
    <property type="entry name" value="Cyclophilin-like"/>
    <property type="match status" value="1"/>
</dbReference>
<sequence length="292" mass="29465">MSTLTVGIAGPLTTIQDLGRPGFAALGVSGSGALDRGALTLGNRLVGNAERAAALEITVGPFSAVADRDVWIAVTGAWGRVAVGGHPIDPNHPTFVAAGTSIDIGPAASGLRYYLAVSGGIDVDPVLGSRSTDLLSGIGPTSVQGGDVLPIGQPHTAAIPALDVAPWSAPDAGAVTVPIRVGPRADWFTAASLERLFSGTWTLSSASNRVGARLDGTPLERSVTADAHGELPSEGMVAGALQVPPSGLPTVLLADHPTTGGYPVIAVVASGALDLFAQLRPGQHLTFRHARP</sequence>
<gene>
    <name evidence="5" type="ORF">SAMN05216219_2641</name>
</gene>
<dbReference type="GO" id="GO:0016787">
    <property type="term" value="F:hydrolase activity"/>
    <property type="evidence" value="ECO:0007669"/>
    <property type="project" value="UniProtKB-KW"/>
</dbReference>
<proteinExistence type="predicted"/>
<dbReference type="STRING" id="995034.SAMN05216219_2641"/>
<dbReference type="GO" id="GO:0005524">
    <property type="term" value="F:ATP binding"/>
    <property type="evidence" value="ECO:0007669"/>
    <property type="project" value="UniProtKB-KW"/>
</dbReference>
<dbReference type="EMBL" id="FOVM01000008">
    <property type="protein sequence ID" value="SFN92852.1"/>
    <property type="molecule type" value="Genomic_DNA"/>
</dbReference>
<dbReference type="AlphaFoldDB" id="A0A1I5D0U9"/>
<name>A0A1I5D0U9_9MICO</name>
<dbReference type="PANTHER" id="PTHR43309">
    <property type="entry name" value="5-OXOPROLINASE SUBUNIT C"/>
    <property type="match status" value="1"/>
</dbReference>
<dbReference type="Gene3D" id="2.40.100.10">
    <property type="entry name" value="Cyclophilin-like"/>
    <property type="match status" value="1"/>
</dbReference>
<feature type="domain" description="Carboxyltransferase" evidence="4">
    <location>
        <begin position="25"/>
        <end position="291"/>
    </location>
</feature>
<dbReference type="NCBIfam" id="TIGR00724">
    <property type="entry name" value="urea_amlyse_rel"/>
    <property type="match status" value="1"/>
</dbReference>
<organism evidence="5 6">
    <name type="scientific">Mycetocola miduiensis</name>
    <dbReference type="NCBI Taxonomy" id="995034"/>
    <lineage>
        <taxon>Bacteria</taxon>
        <taxon>Bacillati</taxon>
        <taxon>Actinomycetota</taxon>
        <taxon>Actinomycetes</taxon>
        <taxon>Micrococcales</taxon>
        <taxon>Microbacteriaceae</taxon>
        <taxon>Mycetocola</taxon>
    </lineage>
</organism>
<dbReference type="RefSeq" id="WP_245762541.1">
    <property type="nucleotide sequence ID" value="NZ_FOVM01000008.1"/>
</dbReference>
<evidence type="ECO:0000256" key="3">
    <source>
        <dbReference type="ARBA" id="ARBA00022840"/>
    </source>
</evidence>
<dbReference type="Proteomes" id="UP000198867">
    <property type="component" value="Unassembled WGS sequence"/>
</dbReference>
<keyword evidence="2" id="KW-0378">Hydrolase</keyword>
<dbReference type="SMART" id="SM00797">
    <property type="entry name" value="AHS2"/>
    <property type="match status" value="1"/>
</dbReference>
<evidence type="ECO:0000313" key="6">
    <source>
        <dbReference type="Proteomes" id="UP000198867"/>
    </source>
</evidence>
<dbReference type="InterPro" id="IPR029000">
    <property type="entry name" value="Cyclophilin-like_dom_sf"/>
</dbReference>